<feature type="non-terminal residue" evidence="1">
    <location>
        <position position="106"/>
    </location>
</feature>
<evidence type="ECO:0000313" key="2">
    <source>
        <dbReference type="Proteomes" id="UP000678393"/>
    </source>
</evidence>
<keyword evidence="2" id="KW-1185">Reference proteome</keyword>
<name>A0A8S3YWF0_9EUPU</name>
<dbReference type="Proteomes" id="UP000678393">
    <property type="component" value="Unassembled WGS sequence"/>
</dbReference>
<dbReference type="AlphaFoldDB" id="A0A8S3YWF0"/>
<feature type="non-terminal residue" evidence="1">
    <location>
        <position position="1"/>
    </location>
</feature>
<gene>
    <name evidence="1" type="ORF">CUNI_LOCUS6116</name>
</gene>
<accession>A0A8S3YWF0</accession>
<comment type="caution">
    <text evidence="1">The sequence shown here is derived from an EMBL/GenBank/DDBJ whole genome shotgun (WGS) entry which is preliminary data.</text>
</comment>
<reference evidence="1" key="1">
    <citation type="submission" date="2021-04" db="EMBL/GenBank/DDBJ databases">
        <authorList>
            <consortium name="Molecular Ecology Group"/>
        </authorList>
    </citation>
    <scope>NUCLEOTIDE SEQUENCE</scope>
</reference>
<protein>
    <submittedName>
        <fullName evidence="1">Uncharacterized protein</fullName>
    </submittedName>
</protein>
<proteinExistence type="predicted"/>
<evidence type="ECO:0000313" key="1">
    <source>
        <dbReference type="EMBL" id="CAG5120558.1"/>
    </source>
</evidence>
<dbReference type="OrthoDB" id="6120658at2759"/>
<organism evidence="1 2">
    <name type="scientific">Candidula unifasciata</name>
    <dbReference type="NCBI Taxonomy" id="100452"/>
    <lineage>
        <taxon>Eukaryota</taxon>
        <taxon>Metazoa</taxon>
        <taxon>Spiralia</taxon>
        <taxon>Lophotrochozoa</taxon>
        <taxon>Mollusca</taxon>
        <taxon>Gastropoda</taxon>
        <taxon>Heterobranchia</taxon>
        <taxon>Euthyneura</taxon>
        <taxon>Panpulmonata</taxon>
        <taxon>Eupulmonata</taxon>
        <taxon>Stylommatophora</taxon>
        <taxon>Helicina</taxon>
        <taxon>Helicoidea</taxon>
        <taxon>Geomitridae</taxon>
        <taxon>Candidula</taxon>
    </lineage>
</organism>
<sequence>ADETCRFPEFLQSYPTEGPIKPWTSRMWWLYLRHAPKWAEKQDIYVKNGQIWRYRENNLQECENSHKKVYHKTNFGGCSERQLVYNRTCIHEAGFNTFRIIEYNAD</sequence>
<dbReference type="EMBL" id="CAJHNH020000924">
    <property type="protein sequence ID" value="CAG5120558.1"/>
    <property type="molecule type" value="Genomic_DNA"/>
</dbReference>